<keyword evidence="1" id="KW-0472">Membrane</keyword>
<keyword evidence="1" id="KW-1133">Transmembrane helix</keyword>
<evidence type="ECO:0000256" key="2">
    <source>
        <dbReference type="SAM" id="SignalP"/>
    </source>
</evidence>
<dbReference type="KEGG" id="mci:Mesci_6284"/>
<feature type="domain" description="Beta-lactamase-related" evidence="3">
    <location>
        <begin position="48"/>
        <end position="365"/>
    </location>
</feature>
<dbReference type="RefSeq" id="WP_013525223.1">
    <property type="nucleotide sequence ID" value="NC_014918.1"/>
</dbReference>
<gene>
    <name evidence="4" type="ordered locus">Mesci_6284</name>
</gene>
<dbReference type="HOGENOM" id="CLU_020027_7_1_5"/>
<name>E8TPP2_MESCW</name>
<dbReference type="InterPro" id="IPR012338">
    <property type="entry name" value="Beta-lactam/transpept-like"/>
</dbReference>
<sequence>MTGSGHRRLLILCFTAACVLAAPHVAAAKDRLLEEAVGFAGGIAFLGSGAPGLVIAAVRNGETAFAGFGEIRKGSGQVPDEHTLMRIASISKTFCGDLMGSMIVDGVIGATDPLAKHLGKDWTVPGLEGRTPRLMDLVTQASGLPREVPNQTGGTPDDPFAGNTFDLSRAELAKPEPYLFPPGTGAFYSNWGYDLLGLALANAGGKSYGDLLAERVLTPRQLTDTKLNLAEGDAARTMQGHFFDGTPLPLVPSPETIGCAGGLYTSAADMMKFMAWHLRKDAAGDAERTVDHAGWLWRDGLSPVIGIDDAGPMGMMTLGWVGVLADKDKPMMLNKTGGLQGQFSYVVLAPTRGVGVFASINQFSVGGFKAMVAATNDLVAQLAPR</sequence>
<evidence type="ECO:0000256" key="1">
    <source>
        <dbReference type="SAM" id="Phobius"/>
    </source>
</evidence>
<dbReference type="Gene3D" id="3.40.710.10">
    <property type="entry name" value="DD-peptidase/beta-lactamase superfamily"/>
    <property type="match status" value="1"/>
</dbReference>
<evidence type="ECO:0000313" key="5">
    <source>
        <dbReference type="Proteomes" id="UP000007471"/>
    </source>
</evidence>
<dbReference type="NCBIfam" id="NF007943">
    <property type="entry name" value="PRK10662.1"/>
    <property type="match status" value="1"/>
</dbReference>
<dbReference type="InterPro" id="IPR001466">
    <property type="entry name" value="Beta-lactam-related"/>
</dbReference>
<evidence type="ECO:0000313" key="4">
    <source>
        <dbReference type="EMBL" id="ADV15277.1"/>
    </source>
</evidence>
<dbReference type="eggNOG" id="COG1680">
    <property type="taxonomic scope" value="Bacteria"/>
</dbReference>
<dbReference type="InterPro" id="IPR050491">
    <property type="entry name" value="AmpC-like"/>
</dbReference>
<dbReference type="Pfam" id="PF00144">
    <property type="entry name" value="Beta-lactamase"/>
    <property type="match status" value="1"/>
</dbReference>
<protein>
    <submittedName>
        <fullName evidence="4">Beta-lactamase</fullName>
    </submittedName>
</protein>
<proteinExistence type="predicted"/>
<accession>E8TPP2</accession>
<dbReference type="Proteomes" id="UP000007471">
    <property type="component" value="Plasmid pMESCI01"/>
</dbReference>
<organism evidence="4 5">
    <name type="scientific">Mesorhizobium ciceri biovar biserrulae (strain HAMBI 2942 / LMG 23838 / WSM1271)</name>
    <dbReference type="NCBI Taxonomy" id="765698"/>
    <lineage>
        <taxon>Bacteria</taxon>
        <taxon>Pseudomonadati</taxon>
        <taxon>Pseudomonadota</taxon>
        <taxon>Alphaproteobacteria</taxon>
        <taxon>Hyphomicrobiales</taxon>
        <taxon>Phyllobacteriaceae</taxon>
        <taxon>Mesorhizobium</taxon>
    </lineage>
</organism>
<dbReference type="OrthoDB" id="5377431at2"/>
<keyword evidence="4" id="KW-0614">Plasmid</keyword>
<dbReference type="SUPFAM" id="SSF56601">
    <property type="entry name" value="beta-lactamase/transpeptidase-like"/>
    <property type="match status" value="1"/>
</dbReference>
<dbReference type="PATRIC" id="fig|765698.3.peg.230"/>
<dbReference type="PANTHER" id="PTHR46825">
    <property type="entry name" value="D-ALANYL-D-ALANINE-CARBOXYPEPTIDASE/ENDOPEPTIDASE AMPH"/>
    <property type="match status" value="1"/>
</dbReference>
<feature type="signal peptide" evidence="2">
    <location>
        <begin position="1"/>
        <end position="21"/>
    </location>
</feature>
<dbReference type="AlphaFoldDB" id="E8TPP2"/>
<feature type="transmembrane region" description="Helical" evidence="1">
    <location>
        <begin position="38"/>
        <end position="58"/>
    </location>
</feature>
<feature type="chain" id="PRO_5003231861" evidence="2">
    <location>
        <begin position="22"/>
        <end position="385"/>
    </location>
</feature>
<dbReference type="EMBL" id="CP002448">
    <property type="protein sequence ID" value="ADV15277.1"/>
    <property type="molecule type" value="Genomic_DNA"/>
</dbReference>
<evidence type="ECO:0000259" key="3">
    <source>
        <dbReference type="Pfam" id="PF00144"/>
    </source>
</evidence>
<dbReference type="PANTHER" id="PTHR46825:SF8">
    <property type="entry name" value="BETA-LACTAMASE-RELATED"/>
    <property type="match status" value="1"/>
</dbReference>
<keyword evidence="2" id="KW-0732">Signal</keyword>
<reference evidence="5" key="1">
    <citation type="submission" date="2011-01" db="EMBL/GenBank/DDBJ databases">
        <title>Complete sequence of plasmid of Mesorhizobium ciceri bv. biserrulae WSM1271.</title>
        <authorList>
            <person name="Lucas S."/>
            <person name="Copeland A."/>
            <person name="Lapidus A."/>
            <person name="Cheng J.-F."/>
            <person name="Goodwin L."/>
            <person name="Pitluck S."/>
            <person name="Teshima H."/>
            <person name="Detter J.C."/>
            <person name="Han C."/>
            <person name="Tapia R."/>
            <person name="Land M."/>
            <person name="Hauser L."/>
            <person name="Kyrpides N."/>
            <person name="Ivanova N."/>
            <person name="Nandasena K."/>
            <person name="Reeve W.G."/>
            <person name="Howieson J.G."/>
            <person name="O'Hara G."/>
            <person name="Tiwari R.P."/>
            <person name="Woyke T."/>
        </authorList>
    </citation>
    <scope>NUCLEOTIDE SEQUENCE [LARGE SCALE GENOMIC DNA]</scope>
    <source>
        <strain evidence="5">HAMBI 2942 / LMG 23838 / WSM1271</strain>
        <plasmid evidence="5">Plasmid pMESCI01</plasmid>
    </source>
</reference>
<geneLocation type="plasmid" evidence="4 5">
    <name>pMESCI01</name>
</geneLocation>
<keyword evidence="1" id="KW-0812">Transmembrane</keyword>